<protein>
    <recommendedName>
        <fullName evidence="3">Secreted protein</fullName>
    </recommendedName>
</protein>
<sequence length="95" mass="10831">MRYCLYKYDCALFFIDVVTASTCICKIWQRLHLTGVTMFEKAVVSYIAEYTEGSHHRSMAIDVRRFTFSPSCCLVSESSPTDSNPITPCMLNQSL</sequence>
<keyword evidence="2" id="KW-1185">Reference proteome</keyword>
<organism evidence="1 2">
    <name type="scientific">Caerostris darwini</name>
    <dbReference type="NCBI Taxonomy" id="1538125"/>
    <lineage>
        <taxon>Eukaryota</taxon>
        <taxon>Metazoa</taxon>
        <taxon>Ecdysozoa</taxon>
        <taxon>Arthropoda</taxon>
        <taxon>Chelicerata</taxon>
        <taxon>Arachnida</taxon>
        <taxon>Araneae</taxon>
        <taxon>Araneomorphae</taxon>
        <taxon>Entelegynae</taxon>
        <taxon>Araneoidea</taxon>
        <taxon>Araneidae</taxon>
        <taxon>Caerostris</taxon>
    </lineage>
</organism>
<dbReference type="AlphaFoldDB" id="A0AAV4RA50"/>
<evidence type="ECO:0008006" key="3">
    <source>
        <dbReference type="Google" id="ProtNLM"/>
    </source>
</evidence>
<dbReference type="Proteomes" id="UP001054837">
    <property type="component" value="Unassembled WGS sequence"/>
</dbReference>
<name>A0AAV4RA50_9ARAC</name>
<evidence type="ECO:0000313" key="1">
    <source>
        <dbReference type="EMBL" id="GIY17075.1"/>
    </source>
</evidence>
<gene>
    <name evidence="1" type="ORF">CDAR_251281</name>
</gene>
<proteinExistence type="predicted"/>
<reference evidence="1 2" key="1">
    <citation type="submission" date="2021-06" db="EMBL/GenBank/DDBJ databases">
        <title>Caerostris darwini draft genome.</title>
        <authorList>
            <person name="Kono N."/>
            <person name="Arakawa K."/>
        </authorList>
    </citation>
    <scope>NUCLEOTIDE SEQUENCE [LARGE SCALE GENOMIC DNA]</scope>
</reference>
<accession>A0AAV4RA50</accession>
<evidence type="ECO:0000313" key="2">
    <source>
        <dbReference type="Proteomes" id="UP001054837"/>
    </source>
</evidence>
<comment type="caution">
    <text evidence="1">The sequence shown here is derived from an EMBL/GenBank/DDBJ whole genome shotgun (WGS) entry which is preliminary data.</text>
</comment>
<dbReference type="EMBL" id="BPLQ01005772">
    <property type="protein sequence ID" value="GIY17075.1"/>
    <property type="molecule type" value="Genomic_DNA"/>
</dbReference>